<keyword evidence="7 10" id="KW-0067">ATP-binding</keyword>
<evidence type="ECO:0000256" key="5">
    <source>
        <dbReference type="ARBA" id="ARBA00022741"/>
    </source>
</evidence>
<keyword evidence="3" id="KW-0723">Serine/threonine-protein kinase</keyword>
<dbReference type="OrthoDB" id="193931at2759"/>
<dbReference type="EC" id="2.7.11.1" evidence="2"/>
<evidence type="ECO:0000256" key="8">
    <source>
        <dbReference type="ARBA" id="ARBA00047899"/>
    </source>
</evidence>
<evidence type="ECO:0000256" key="2">
    <source>
        <dbReference type="ARBA" id="ARBA00012513"/>
    </source>
</evidence>
<protein>
    <recommendedName>
        <fullName evidence="2">non-specific serine/threonine protein kinase</fullName>
        <ecNumber evidence="2">2.7.11.1</ecNumber>
    </recommendedName>
</protein>
<dbReference type="PROSITE" id="PS50011">
    <property type="entry name" value="PROTEIN_KINASE_DOM"/>
    <property type="match status" value="1"/>
</dbReference>
<organism evidence="14">
    <name type="scientific">Aphanomyces astaci</name>
    <name type="common">Crayfish plague agent</name>
    <dbReference type="NCBI Taxonomy" id="112090"/>
    <lineage>
        <taxon>Eukaryota</taxon>
        <taxon>Sar</taxon>
        <taxon>Stramenopiles</taxon>
        <taxon>Oomycota</taxon>
        <taxon>Saprolegniomycetes</taxon>
        <taxon>Saprolegniales</taxon>
        <taxon>Verrucalvaceae</taxon>
        <taxon>Aphanomyces</taxon>
    </lineage>
</organism>
<dbReference type="SUPFAM" id="SSF103243">
    <property type="entry name" value="KA1-like"/>
    <property type="match status" value="1"/>
</dbReference>
<comment type="catalytic activity">
    <reaction evidence="9">
        <text>L-seryl-[protein] + ATP = O-phospho-L-seryl-[protein] + ADP + H(+)</text>
        <dbReference type="Rhea" id="RHEA:17989"/>
        <dbReference type="Rhea" id="RHEA-COMP:9863"/>
        <dbReference type="Rhea" id="RHEA-COMP:11604"/>
        <dbReference type="ChEBI" id="CHEBI:15378"/>
        <dbReference type="ChEBI" id="CHEBI:29999"/>
        <dbReference type="ChEBI" id="CHEBI:30616"/>
        <dbReference type="ChEBI" id="CHEBI:83421"/>
        <dbReference type="ChEBI" id="CHEBI:456216"/>
        <dbReference type="EC" id="2.7.11.1"/>
    </reaction>
</comment>
<dbReference type="Pfam" id="PF00069">
    <property type="entry name" value="Pkinase"/>
    <property type="match status" value="1"/>
</dbReference>
<proteinExistence type="inferred from homology"/>
<feature type="region of interest" description="Disordered" evidence="11">
    <location>
        <begin position="543"/>
        <end position="572"/>
    </location>
</feature>
<feature type="domain" description="KA1" evidence="13">
    <location>
        <begin position="483"/>
        <end position="531"/>
    </location>
</feature>
<dbReference type="InterPro" id="IPR011009">
    <property type="entry name" value="Kinase-like_dom_sf"/>
</dbReference>
<evidence type="ECO:0000256" key="7">
    <source>
        <dbReference type="ARBA" id="ARBA00022840"/>
    </source>
</evidence>
<dbReference type="EMBL" id="KI913163">
    <property type="protein sequence ID" value="ETV70924.1"/>
    <property type="molecule type" value="Genomic_DNA"/>
</dbReference>
<evidence type="ECO:0000256" key="11">
    <source>
        <dbReference type="SAM" id="MobiDB-lite"/>
    </source>
</evidence>
<dbReference type="PANTHER" id="PTHR24346">
    <property type="entry name" value="MAP/MICROTUBULE AFFINITY-REGULATING KINASE"/>
    <property type="match status" value="1"/>
</dbReference>
<dbReference type="InterPro" id="IPR000719">
    <property type="entry name" value="Prot_kinase_dom"/>
</dbReference>
<gene>
    <name evidence="14" type="ORF">H257_13675</name>
</gene>
<feature type="binding site" evidence="10">
    <location>
        <position position="42"/>
    </location>
    <ligand>
        <name>ATP</name>
        <dbReference type="ChEBI" id="CHEBI:30616"/>
    </ligand>
</feature>
<dbReference type="GO" id="GO:0005524">
    <property type="term" value="F:ATP binding"/>
    <property type="evidence" value="ECO:0007669"/>
    <property type="project" value="UniProtKB-UniRule"/>
</dbReference>
<comment type="catalytic activity">
    <reaction evidence="8">
        <text>L-threonyl-[protein] + ATP = O-phospho-L-threonyl-[protein] + ADP + H(+)</text>
        <dbReference type="Rhea" id="RHEA:46608"/>
        <dbReference type="Rhea" id="RHEA-COMP:11060"/>
        <dbReference type="Rhea" id="RHEA-COMP:11605"/>
        <dbReference type="ChEBI" id="CHEBI:15378"/>
        <dbReference type="ChEBI" id="CHEBI:30013"/>
        <dbReference type="ChEBI" id="CHEBI:30616"/>
        <dbReference type="ChEBI" id="CHEBI:61977"/>
        <dbReference type="ChEBI" id="CHEBI:456216"/>
        <dbReference type="EC" id="2.7.11.1"/>
    </reaction>
</comment>
<dbReference type="VEuPathDB" id="FungiDB:H257_13675"/>
<evidence type="ECO:0000256" key="6">
    <source>
        <dbReference type="ARBA" id="ARBA00022777"/>
    </source>
</evidence>
<name>W4FVS7_APHAT</name>
<dbReference type="CDD" id="cd14079">
    <property type="entry name" value="STKc_AMPK_alpha"/>
    <property type="match status" value="1"/>
</dbReference>
<dbReference type="PANTHER" id="PTHR24346:SF82">
    <property type="entry name" value="KP78A-RELATED"/>
    <property type="match status" value="1"/>
</dbReference>
<feature type="compositionally biased region" description="Basic residues" evidence="11">
    <location>
        <begin position="561"/>
        <end position="572"/>
    </location>
</feature>
<evidence type="ECO:0000259" key="13">
    <source>
        <dbReference type="PROSITE" id="PS50032"/>
    </source>
</evidence>
<dbReference type="InterPro" id="IPR008271">
    <property type="entry name" value="Ser/Thr_kinase_AS"/>
</dbReference>
<dbReference type="Gene3D" id="1.10.510.10">
    <property type="entry name" value="Transferase(Phosphotransferase) domain 1"/>
    <property type="match status" value="1"/>
</dbReference>
<dbReference type="SMART" id="SM00220">
    <property type="entry name" value="S_TKc"/>
    <property type="match status" value="1"/>
</dbReference>
<dbReference type="FunFam" id="3.30.310.80:FF:000013">
    <property type="entry name" value="Non-specific serine/threonine protein kinase"/>
    <property type="match status" value="1"/>
</dbReference>
<dbReference type="InterPro" id="IPR001772">
    <property type="entry name" value="KA1_dom"/>
</dbReference>
<dbReference type="FunFam" id="1.10.510.10:FF:000544">
    <property type="entry name" value="Non-specific serine/threonine protein kinase"/>
    <property type="match status" value="1"/>
</dbReference>
<dbReference type="PROSITE" id="PS50032">
    <property type="entry name" value="KA1"/>
    <property type="match status" value="1"/>
</dbReference>
<dbReference type="FunFam" id="3.30.200.20:FF:000236">
    <property type="entry name" value="Non-specific serine/threonine protein kinase"/>
    <property type="match status" value="1"/>
</dbReference>
<dbReference type="RefSeq" id="XP_009839587.1">
    <property type="nucleotide sequence ID" value="XM_009841285.1"/>
</dbReference>
<dbReference type="InterPro" id="IPR028375">
    <property type="entry name" value="KA1/Ssp2_C"/>
</dbReference>
<dbReference type="GO" id="GO:0035556">
    <property type="term" value="P:intracellular signal transduction"/>
    <property type="evidence" value="ECO:0007669"/>
    <property type="project" value="TreeGrafter"/>
</dbReference>
<dbReference type="AlphaFoldDB" id="W4FVS7"/>
<dbReference type="CDD" id="cd12122">
    <property type="entry name" value="AMPKA_C"/>
    <property type="match status" value="1"/>
</dbReference>
<dbReference type="SUPFAM" id="SSF56112">
    <property type="entry name" value="Protein kinase-like (PK-like)"/>
    <property type="match status" value="1"/>
</dbReference>
<sequence length="572" mass="64247">MSSHDVPVQLGYYRLGETLGTGSFGKVKLAEHVITGHKVAIKILNRNKIRSLDMSEKVRREIGLLRKMQHPHIIRLYEVIDTPTDIFMVLEYVAGGELFDYIVSKGRLSPDEARHFFHQIVSGVEYCHFHRVVHRDLKPENLLLDADNNVKIADFGLSNTMRDGEFLRTSCGSPNYAAPEVISGNLYAGPEVDVWSCGVILYALLCGALPFDDESIPNLFKKIRGGMYSLPSHLSDDARDLIPRMLVVDPMKRITIPEIRQHPWFQTNLPPYLQHPPEAVEQEARKIDDEVVAKCLTLDFPGGTITRDHVIHSIEHEEYTPLRVAYDLVLDHKNAKMRIDELRNVKRHDNTPKTFSQPDQSSLLVPGRGPIPMAASPMIQASPGDPLMQRQFGGRTPLARGPPAANSSHGGGVMSVQHQMNEAALAEKKRRRWYLGIQSKKEPAHVMSEVYKALLVLHFEWKVLAPYRVKCRWQPAPPPPSCSTSVHKPVKIGLQLYKVQQHIYLLDFQNLGGDAFTYMNLCARIITELKTLSGVRPTAAAPSHGDMLHGYNPSSQGGGLHQHHHPHINLHG</sequence>
<reference evidence="14" key="1">
    <citation type="submission" date="2013-12" db="EMBL/GenBank/DDBJ databases">
        <title>The Genome Sequence of Aphanomyces astaci APO3.</title>
        <authorList>
            <consortium name="The Broad Institute Genomics Platform"/>
            <person name="Russ C."/>
            <person name="Tyler B."/>
            <person name="van West P."/>
            <person name="Dieguez-Uribeondo J."/>
            <person name="Young S.K."/>
            <person name="Zeng Q."/>
            <person name="Gargeya S."/>
            <person name="Fitzgerald M."/>
            <person name="Abouelleil A."/>
            <person name="Alvarado L."/>
            <person name="Chapman S.B."/>
            <person name="Gainer-Dewar J."/>
            <person name="Goldberg J."/>
            <person name="Griggs A."/>
            <person name="Gujja S."/>
            <person name="Hansen M."/>
            <person name="Howarth C."/>
            <person name="Imamovic A."/>
            <person name="Ireland A."/>
            <person name="Larimer J."/>
            <person name="McCowan C."/>
            <person name="Murphy C."/>
            <person name="Pearson M."/>
            <person name="Poon T.W."/>
            <person name="Priest M."/>
            <person name="Roberts A."/>
            <person name="Saif S."/>
            <person name="Shea T."/>
            <person name="Sykes S."/>
            <person name="Wortman J."/>
            <person name="Nusbaum C."/>
            <person name="Birren B."/>
        </authorList>
    </citation>
    <scope>NUCLEOTIDE SEQUENCE [LARGE SCALE GENOMIC DNA]</scope>
    <source>
        <strain evidence="14">APO3</strain>
    </source>
</reference>
<evidence type="ECO:0000256" key="4">
    <source>
        <dbReference type="ARBA" id="ARBA00022679"/>
    </source>
</evidence>
<evidence type="ECO:0000256" key="10">
    <source>
        <dbReference type="PROSITE-ProRule" id="PRU10141"/>
    </source>
</evidence>
<evidence type="ECO:0000256" key="9">
    <source>
        <dbReference type="ARBA" id="ARBA00048679"/>
    </source>
</evidence>
<evidence type="ECO:0000256" key="3">
    <source>
        <dbReference type="ARBA" id="ARBA00022527"/>
    </source>
</evidence>
<dbReference type="Gene3D" id="3.30.310.80">
    <property type="entry name" value="Kinase associated domain 1, KA1"/>
    <property type="match status" value="1"/>
</dbReference>
<dbReference type="InterPro" id="IPR017441">
    <property type="entry name" value="Protein_kinase_ATP_BS"/>
</dbReference>
<dbReference type="GO" id="GO:0005737">
    <property type="term" value="C:cytoplasm"/>
    <property type="evidence" value="ECO:0007669"/>
    <property type="project" value="TreeGrafter"/>
</dbReference>
<evidence type="ECO:0000256" key="1">
    <source>
        <dbReference type="ARBA" id="ARBA00006234"/>
    </source>
</evidence>
<evidence type="ECO:0000313" key="14">
    <source>
        <dbReference type="EMBL" id="ETV70924.1"/>
    </source>
</evidence>
<keyword evidence="4" id="KW-0808">Transferase</keyword>
<dbReference type="GO" id="GO:0106310">
    <property type="term" value="F:protein serine kinase activity"/>
    <property type="evidence" value="ECO:0007669"/>
    <property type="project" value="RHEA"/>
</dbReference>
<accession>W4FVS7</accession>
<dbReference type="GeneID" id="20815671"/>
<dbReference type="PROSITE" id="PS00108">
    <property type="entry name" value="PROTEIN_KINASE_ST"/>
    <property type="match status" value="1"/>
</dbReference>
<dbReference type="InterPro" id="IPR032270">
    <property type="entry name" value="AMPK_C"/>
</dbReference>
<feature type="domain" description="Protein kinase" evidence="12">
    <location>
        <begin position="13"/>
        <end position="265"/>
    </location>
</feature>
<keyword evidence="6 14" id="KW-0418">Kinase</keyword>
<comment type="similarity">
    <text evidence="1">Belongs to the protein kinase superfamily. CAMK Ser/Thr protein kinase family. SNF1 subfamily.</text>
</comment>
<evidence type="ECO:0000259" key="12">
    <source>
        <dbReference type="PROSITE" id="PS50011"/>
    </source>
</evidence>
<dbReference type="Pfam" id="PF16579">
    <property type="entry name" value="AdenylateSensor"/>
    <property type="match status" value="1"/>
</dbReference>
<dbReference type="GO" id="GO:0004674">
    <property type="term" value="F:protein serine/threonine kinase activity"/>
    <property type="evidence" value="ECO:0007669"/>
    <property type="project" value="UniProtKB-KW"/>
</dbReference>
<dbReference type="PROSITE" id="PS00107">
    <property type="entry name" value="PROTEIN_KINASE_ATP"/>
    <property type="match status" value="1"/>
</dbReference>
<keyword evidence="5 10" id="KW-0547">Nucleotide-binding</keyword>
<dbReference type="STRING" id="112090.W4FVS7"/>